<evidence type="ECO:0000313" key="2">
    <source>
        <dbReference type="Proteomes" id="UP001283361"/>
    </source>
</evidence>
<name>A0AAE1ATT9_9GAST</name>
<protein>
    <submittedName>
        <fullName evidence="1">Uncharacterized protein</fullName>
    </submittedName>
</protein>
<gene>
    <name evidence="1" type="ORF">RRG08_033444</name>
</gene>
<dbReference type="AlphaFoldDB" id="A0AAE1ATT9"/>
<accession>A0AAE1ATT9</accession>
<comment type="caution">
    <text evidence="1">The sequence shown here is derived from an EMBL/GenBank/DDBJ whole genome shotgun (WGS) entry which is preliminary data.</text>
</comment>
<keyword evidence="2" id="KW-1185">Reference proteome</keyword>
<organism evidence="1 2">
    <name type="scientific">Elysia crispata</name>
    <name type="common">lettuce slug</name>
    <dbReference type="NCBI Taxonomy" id="231223"/>
    <lineage>
        <taxon>Eukaryota</taxon>
        <taxon>Metazoa</taxon>
        <taxon>Spiralia</taxon>
        <taxon>Lophotrochozoa</taxon>
        <taxon>Mollusca</taxon>
        <taxon>Gastropoda</taxon>
        <taxon>Heterobranchia</taxon>
        <taxon>Euthyneura</taxon>
        <taxon>Panpulmonata</taxon>
        <taxon>Sacoglossa</taxon>
        <taxon>Placobranchoidea</taxon>
        <taxon>Plakobranchidae</taxon>
        <taxon>Elysia</taxon>
    </lineage>
</organism>
<sequence>MTPQSRPSQSEPPKSWTDHKHFVRKSLWYNLVTLKVLKPLVLDGESEANSFLPTVLMRAGGCGNLLSTLCSIAVKARHGLDLAVFHIVLAFGVSDGDYLASSAMRLEITKFPMT</sequence>
<evidence type="ECO:0000313" key="1">
    <source>
        <dbReference type="EMBL" id="KAK3793867.1"/>
    </source>
</evidence>
<dbReference type="EMBL" id="JAWDGP010001166">
    <property type="protein sequence ID" value="KAK3793867.1"/>
    <property type="molecule type" value="Genomic_DNA"/>
</dbReference>
<reference evidence="1" key="1">
    <citation type="journal article" date="2023" name="G3 (Bethesda)">
        <title>A reference genome for the long-term kleptoplast-retaining sea slug Elysia crispata morphotype clarki.</title>
        <authorList>
            <person name="Eastman K.E."/>
            <person name="Pendleton A.L."/>
            <person name="Shaikh M.A."/>
            <person name="Suttiyut T."/>
            <person name="Ogas R."/>
            <person name="Tomko P."/>
            <person name="Gavelis G."/>
            <person name="Widhalm J.R."/>
            <person name="Wisecaver J.H."/>
        </authorList>
    </citation>
    <scope>NUCLEOTIDE SEQUENCE</scope>
    <source>
        <strain evidence="1">ECLA1</strain>
    </source>
</reference>
<dbReference type="Proteomes" id="UP001283361">
    <property type="component" value="Unassembled WGS sequence"/>
</dbReference>
<proteinExistence type="predicted"/>